<keyword evidence="2 6" id="KW-0698">rRNA processing</keyword>
<dbReference type="PANTHER" id="PTHR31760:SF0">
    <property type="entry name" value="S-ADENOSYL-L-METHIONINE-DEPENDENT METHYLTRANSFERASES SUPERFAMILY PROTEIN"/>
    <property type="match status" value="1"/>
</dbReference>
<feature type="binding site" evidence="6">
    <location>
        <position position="144"/>
    </location>
    <ligand>
        <name>S-adenosyl-L-methionine</name>
        <dbReference type="ChEBI" id="CHEBI:59789"/>
    </ligand>
</feature>
<comment type="caution">
    <text evidence="7">The sequence shown here is derived from an EMBL/GenBank/DDBJ whole genome shotgun (WGS) entry which is preliminary data.</text>
</comment>
<evidence type="ECO:0000313" key="7">
    <source>
        <dbReference type="EMBL" id="MBS6940125.1"/>
    </source>
</evidence>
<accession>A0A943YUX3</accession>
<dbReference type="HAMAP" id="MF_00074">
    <property type="entry name" value="16SrRNA_methyltr_G"/>
    <property type="match status" value="1"/>
</dbReference>
<evidence type="ECO:0000313" key="8">
    <source>
        <dbReference type="Proteomes" id="UP000727506"/>
    </source>
</evidence>
<dbReference type="Proteomes" id="UP000727506">
    <property type="component" value="Unassembled WGS sequence"/>
</dbReference>
<keyword evidence="1 6" id="KW-0963">Cytoplasm</keyword>
<organism evidence="7 8">
    <name type="scientific">Slackia piriformis</name>
    <dbReference type="NCBI Taxonomy" id="626934"/>
    <lineage>
        <taxon>Bacteria</taxon>
        <taxon>Bacillati</taxon>
        <taxon>Actinomycetota</taxon>
        <taxon>Coriobacteriia</taxon>
        <taxon>Eggerthellales</taxon>
        <taxon>Eggerthellaceae</taxon>
        <taxon>Slackia</taxon>
    </lineage>
</organism>
<sequence length="236" mass="25489">MGRLADVASRFHGIEIDEEQERLLMADLHAVMRINETMNLTRILSEEGGVVLHLEDSLTGLPFVEQAPAGAYADLGTGGGFPGIPLCIMTGRNTLLVDSVQKKVRALKGVAEELGLAENVDIYAGRIEDLARERPGQFAVLTARALSSLGSLLELASPLLQKGGLLVCYKAQPSDEEVGVALGIQDIVGMTLKERADFSLSDGSTRCVFVFEKTAKPRIKLPRRIGLAQRDPLQPK</sequence>
<protein>
    <recommendedName>
        <fullName evidence="6">Ribosomal RNA small subunit methyltransferase G</fullName>
        <ecNumber evidence="6">2.1.1.-</ecNumber>
    </recommendedName>
    <alternativeName>
        <fullName evidence="6">16S rRNA 7-methylguanosine methyltransferase</fullName>
        <shortName evidence="6">16S rRNA m7G methyltransferase</shortName>
    </alternativeName>
</protein>
<evidence type="ECO:0000256" key="6">
    <source>
        <dbReference type="HAMAP-Rule" id="MF_00074"/>
    </source>
</evidence>
<comment type="function">
    <text evidence="6">Specifically methylates the N7 position of a guanine in 16S rRNA.</text>
</comment>
<feature type="binding site" evidence="6">
    <location>
        <position position="81"/>
    </location>
    <ligand>
        <name>S-adenosyl-L-methionine</name>
        <dbReference type="ChEBI" id="CHEBI:59789"/>
    </ligand>
</feature>
<evidence type="ECO:0000256" key="2">
    <source>
        <dbReference type="ARBA" id="ARBA00022552"/>
    </source>
</evidence>
<evidence type="ECO:0000256" key="4">
    <source>
        <dbReference type="ARBA" id="ARBA00022679"/>
    </source>
</evidence>
<reference evidence="7" key="1">
    <citation type="submission" date="2021-02" db="EMBL/GenBank/DDBJ databases">
        <title>Infant gut strain persistence is associated with maternal origin, phylogeny, and functional potential including surface adhesion and iron acquisition.</title>
        <authorList>
            <person name="Lou Y.C."/>
        </authorList>
    </citation>
    <scope>NUCLEOTIDE SEQUENCE</scope>
    <source>
        <strain evidence="7">L2_039_000G1_dasL2_039_000G1_concoct_11</strain>
    </source>
</reference>
<comment type="caution">
    <text evidence="6">Lacks conserved residue(s) required for the propagation of feature annotation.</text>
</comment>
<dbReference type="EMBL" id="JAGZSV010000011">
    <property type="protein sequence ID" value="MBS6940125.1"/>
    <property type="molecule type" value="Genomic_DNA"/>
</dbReference>
<name>A0A943YUX3_9ACTN</name>
<gene>
    <name evidence="6 7" type="primary">rsmG</name>
    <name evidence="7" type="ORF">KH142_01300</name>
</gene>
<dbReference type="SUPFAM" id="SSF53335">
    <property type="entry name" value="S-adenosyl-L-methionine-dependent methyltransferases"/>
    <property type="match status" value="1"/>
</dbReference>
<feature type="binding site" evidence="6">
    <location>
        <begin position="127"/>
        <end position="128"/>
    </location>
    <ligand>
        <name>S-adenosyl-L-methionine</name>
        <dbReference type="ChEBI" id="CHEBI:59789"/>
    </ligand>
</feature>
<keyword evidence="4 6" id="KW-0808">Transferase</keyword>
<dbReference type="Pfam" id="PF02527">
    <property type="entry name" value="GidB"/>
    <property type="match status" value="1"/>
</dbReference>
<proteinExistence type="inferred from homology"/>
<dbReference type="NCBIfam" id="TIGR00138">
    <property type="entry name" value="rsmG_gidB"/>
    <property type="match status" value="1"/>
</dbReference>
<keyword evidence="3 6" id="KW-0489">Methyltransferase</keyword>
<keyword evidence="5 6" id="KW-0949">S-adenosyl-L-methionine</keyword>
<dbReference type="InterPro" id="IPR029063">
    <property type="entry name" value="SAM-dependent_MTases_sf"/>
</dbReference>
<comment type="subcellular location">
    <subcellularLocation>
        <location evidence="6">Cytoplasm</location>
    </subcellularLocation>
</comment>
<dbReference type="EC" id="2.1.1.-" evidence="6"/>
<evidence type="ECO:0000256" key="3">
    <source>
        <dbReference type="ARBA" id="ARBA00022603"/>
    </source>
</evidence>
<dbReference type="InterPro" id="IPR003682">
    <property type="entry name" value="rRNA_ssu_MeTfrase_G"/>
</dbReference>
<dbReference type="GO" id="GO:0070043">
    <property type="term" value="F:rRNA (guanine-N7-)-methyltransferase activity"/>
    <property type="evidence" value="ECO:0007669"/>
    <property type="project" value="UniProtKB-UniRule"/>
</dbReference>
<evidence type="ECO:0000256" key="1">
    <source>
        <dbReference type="ARBA" id="ARBA00022490"/>
    </source>
</evidence>
<evidence type="ECO:0000256" key="5">
    <source>
        <dbReference type="ARBA" id="ARBA00022691"/>
    </source>
</evidence>
<dbReference type="Gene3D" id="3.40.50.150">
    <property type="entry name" value="Vaccinia Virus protein VP39"/>
    <property type="match status" value="1"/>
</dbReference>
<feature type="binding site" evidence="6">
    <location>
        <position position="76"/>
    </location>
    <ligand>
        <name>S-adenosyl-L-methionine</name>
        <dbReference type="ChEBI" id="CHEBI:59789"/>
    </ligand>
</feature>
<dbReference type="AlphaFoldDB" id="A0A943YUX3"/>
<dbReference type="GO" id="GO:0005829">
    <property type="term" value="C:cytosol"/>
    <property type="evidence" value="ECO:0007669"/>
    <property type="project" value="TreeGrafter"/>
</dbReference>
<comment type="similarity">
    <text evidence="6">Belongs to the methyltransferase superfamily. RNA methyltransferase RsmG family.</text>
</comment>
<dbReference type="PANTHER" id="PTHR31760">
    <property type="entry name" value="S-ADENOSYL-L-METHIONINE-DEPENDENT METHYLTRANSFERASES SUPERFAMILY PROTEIN"/>
    <property type="match status" value="1"/>
</dbReference>